<gene>
    <name evidence="8" type="ORF">QJS04_geneDACA010360</name>
</gene>
<protein>
    <submittedName>
        <fullName evidence="8">RING-H2 finger protein ATL32</fullName>
    </submittedName>
</protein>
<evidence type="ECO:0000256" key="3">
    <source>
        <dbReference type="ARBA" id="ARBA00022771"/>
    </source>
</evidence>
<keyword evidence="3 6" id="KW-0863">Zinc-finger</keyword>
<dbReference type="AlphaFoldDB" id="A0AAV9A6A8"/>
<evidence type="ECO:0000256" key="4">
    <source>
        <dbReference type="ARBA" id="ARBA00022786"/>
    </source>
</evidence>
<name>A0AAV9A6A8_ACOGR</name>
<reference evidence="8" key="2">
    <citation type="submission" date="2023-06" db="EMBL/GenBank/DDBJ databases">
        <authorList>
            <person name="Ma L."/>
            <person name="Liu K.-W."/>
            <person name="Li Z."/>
            <person name="Hsiao Y.-Y."/>
            <person name="Qi Y."/>
            <person name="Fu T."/>
            <person name="Tang G."/>
            <person name="Zhang D."/>
            <person name="Sun W.-H."/>
            <person name="Liu D.-K."/>
            <person name="Li Y."/>
            <person name="Chen G.-Z."/>
            <person name="Liu X.-D."/>
            <person name="Liao X.-Y."/>
            <person name="Jiang Y.-T."/>
            <person name="Yu X."/>
            <person name="Hao Y."/>
            <person name="Huang J."/>
            <person name="Zhao X.-W."/>
            <person name="Ke S."/>
            <person name="Chen Y.-Y."/>
            <person name="Wu W.-L."/>
            <person name="Hsu J.-L."/>
            <person name="Lin Y.-F."/>
            <person name="Huang M.-D."/>
            <person name="Li C.-Y."/>
            <person name="Huang L."/>
            <person name="Wang Z.-W."/>
            <person name="Zhao X."/>
            <person name="Zhong W.-Y."/>
            <person name="Peng D.-H."/>
            <person name="Ahmad S."/>
            <person name="Lan S."/>
            <person name="Zhang J.-S."/>
            <person name="Tsai W.-C."/>
            <person name="Van De Peer Y."/>
            <person name="Liu Z.-J."/>
        </authorList>
    </citation>
    <scope>NUCLEOTIDE SEQUENCE</scope>
    <source>
        <strain evidence="8">SCP</strain>
        <tissue evidence="8">Leaves</tissue>
    </source>
</reference>
<dbReference type="Pfam" id="PF12678">
    <property type="entry name" value="zf-rbx1"/>
    <property type="match status" value="1"/>
</dbReference>
<keyword evidence="4" id="KW-0833">Ubl conjugation pathway</keyword>
<organism evidence="8 9">
    <name type="scientific">Acorus gramineus</name>
    <name type="common">Dwarf sweet flag</name>
    <dbReference type="NCBI Taxonomy" id="55184"/>
    <lineage>
        <taxon>Eukaryota</taxon>
        <taxon>Viridiplantae</taxon>
        <taxon>Streptophyta</taxon>
        <taxon>Embryophyta</taxon>
        <taxon>Tracheophyta</taxon>
        <taxon>Spermatophyta</taxon>
        <taxon>Magnoliopsida</taxon>
        <taxon>Liliopsida</taxon>
        <taxon>Acoraceae</taxon>
        <taxon>Acorus</taxon>
    </lineage>
</organism>
<dbReference type="PANTHER" id="PTHR15710">
    <property type="entry name" value="E3 UBIQUITIN-PROTEIN LIGASE PRAJA"/>
    <property type="match status" value="1"/>
</dbReference>
<dbReference type="InterPro" id="IPR013083">
    <property type="entry name" value="Znf_RING/FYVE/PHD"/>
</dbReference>
<evidence type="ECO:0000256" key="5">
    <source>
        <dbReference type="ARBA" id="ARBA00022833"/>
    </source>
</evidence>
<evidence type="ECO:0000256" key="2">
    <source>
        <dbReference type="ARBA" id="ARBA00022723"/>
    </source>
</evidence>
<evidence type="ECO:0000256" key="1">
    <source>
        <dbReference type="ARBA" id="ARBA00004906"/>
    </source>
</evidence>
<evidence type="ECO:0000313" key="9">
    <source>
        <dbReference type="Proteomes" id="UP001179952"/>
    </source>
</evidence>
<dbReference type="SUPFAM" id="SSF57850">
    <property type="entry name" value="RING/U-box"/>
    <property type="match status" value="1"/>
</dbReference>
<dbReference type="InterPro" id="IPR024766">
    <property type="entry name" value="Znf_RING_H2"/>
</dbReference>
<evidence type="ECO:0000313" key="8">
    <source>
        <dbReference type="EMBL" id="KAK1259725.1"/>
    </source>
</evidence>
<evidence type="ECO:0000256" key="6">
    <source>
        <dbReference type="PROSITE-ProRule" id="PRU00175"/>
    </source>
</evidence>
<evidence type="ECO:0000259" key="7">
    <source>
        <dbReference type="PROSITE" id="PS50089"/>
    </source>
</evidence>
<dbReference type="InterPro" id="IPR001841">
    <property type="entry name" value="Znf_RING"/>
</dbReference>
<comment type="pathway">
    <text evidence="1">Protein modification; protein ubiquitination.</text>
</comment>
<keyword evidence="2" id="KW-0479">Metal-binding</keyword>
<dbReference type="GO" id="GO:0061630">
    <property type="term" value="F:ubiquitin protein ligase activity"/>
    <property type="evidence" value="ECO:0007669"/>
    <property type="project" value="TreeGrafter"/>
</dbReference>
<sequence length="71" mass="8627">MDSNKDETMIIMRAPCEHMFHENCIITWMKKKQTCPMCRFNMKIKFQIKIDEQIWTCEIDFQDLLHVTLDS</sequence>
<proteinExistence type="predicted"/>
<dbReference type="PROSITE" id="PS50089">
    <property type="entry name" value="ZF_RING_2"/>
    <property type="match status" value="1"/>
</dbReference>
<dbReference type="PANTHER" id="PTHR15710:SF243">
    <property type="entry name" value="E3 UBIQUITIN-PROTEIN LIGASE PRAJA-2 ISOFORM X1"/>
    <property type="match status" value="1"/>
</dbReference>
<accession>A0AAV9A6A8</accession>
<keyword evidence="5" id="KW-0862">Zinc</keyword>
<dbReference type="Gene3D" id="3.30.40.10">
    <property type="entry name" value="Zinc/RING finger domain, C3HC4 (zinc finger)"/>
    <property type="match status" value="1"/>
</dbReference>
<dbReference type="EMBL" id="JAUJYN010000012">
    <property type="protein sequence ID" value="KAK1259725.1"/>
    <property type="molecule type" value="Genomic_DNA"/>
</dbReference>
<comment type="caution">
    <text evidence="8">The sequence shown here is derived from an EMBL/GenBank/DDBJ whole genome shotgun (WGS) entry which is preliminary data.</text>
</comment>
<dbReference type="GO" id="GO:0016567">
    <property type="term" value="P:protein ubiquitination"/>
    <property type="evidence" value="ECO:0007669"/>
    <property type="project" value="TreeGrafter"/>
</dbReference>
<dbReference type="GO" id="GO:0005737">
    <property type="term" value="C:cytoplasm"/>
    <property type="evidence" value="ECO:0007669"/>
    <property type="project" value="TreeGrafter"/>
</dbReference>
<reference evidence="8" key="1">
    <citation type="journal article" date="2023" name="Nat. Commun.">
        <title>Diploid and tetraploid genomes of Acorus and the evolution of monocots.</title>
        <authorList>
            <person name="Ma L."/>
            <person name="Liu K.W."/>
            <person name="Li Z."/>
            <person name="Hsiao Y.Y."/>
            <person name="Qi Y."/>
            <person name="Fu T."/>
            <person name="Tang G.D."/>
            <person name="Zhang D."/>
            <person name="Sun W.H."/>
            <person name="Liu D.K."/>
            <person name="Li Y."/>
            <person name="Chen G.Z."/>
            <person name="Liu X.D."/>
            <person name="Liao X.Y."/>
            <person name="Jiang Y.T."/>
            <person name="Yu X."/>
            <person name="Hao Y."/>
            <person name="Huang J."/>
            <person name="Zhao X.W."/>
            <person name="Ke S."/>
            <person name="Chen Y.Y."/>
            <person name="Wu W.L."/>
            <person name="Hsu J.L."/>
            <person name="Lin Y.F."/>
            <person name="Huang M.D."/>
            <person name="Li C.Y."/>
            <person name="Huang L."/>
            <person name="Wang Z.W."/>
            <person name="Zhao X."/>
            <person name="Zhong W.Y."/>
            <person name="Peng D.H."/>
            <person name="Ahmad S."/>
            <person name="Lan S."/>
            <person name="Zhang J.S."/>
            <person name="Tsai W.C."/>
            <person name="Van de Peer Y."/>
            <person name="Liu Z.J."/>
        </authorList>
    </citation>
    <scope>NUCLEOTIDE SEQUENCE</scope>
    <source>
        <strain evidence="8">SCP</strain>
    </source>
</reference>
<dbReference type="GO" id="GO:0008270">
    <property type="term" value="F:zinc ion binding"/>
    <property type="evidence" value="ECO:0007669"/>
    <property type="project" value="UniProtKB-KW"/>
</dbReference>
<dbReference type="Proteomes" id="UP001179952">
    <property type="component" value="Unassembled WGS sequence"/>
</dbReference>
<keyword evidence="9" id="KW-1185">Reference proteome</keyword>
<feature type="domain" description="RING-type" evidence="7">
    <location>
        <begin position="15"/>
        <end position="39"/>
    </location>
</feature>